<dbReference type="Pfam" id="PF01966">
    <property type="entry name" value="HD"/>
    <property type="match status" value="1"/>
</dbReference>
<dbReference type="OrthoDB" id="9991235at2759"/>
<dbReference type="Proteomes" id="UP000807469">
    <property type="component" value="Unassembled WGS sequence"/>
</dbReference>
<keyword evidence="4" id="KW-1185">Reference proteome</keyword>
<feature type="region of interest" description="Disordered" evidence="1">
    <location>
        <begin position="492"/>
        <end position="518"/>
    </location>
</feature>
<evidence type="ECO:0000313" key="4">
    <source>
        <dbReference type="Proteomes" id="UP000807469"/>
    </source>
</evidence>
<dbReference type="GO" id="GO:0005634">
    <property type="term" value="C:nucleus"/>
    <property type="evidence" value="ECO:0007669"/>
    <property type="project" value="TreeGrafter"/>
</dbReference>
<name>A0A9P6CVN0_9AGAR</name>
<dbReference type="SMART" id="SM00471">
    <property type="entry name" value="HDc"/>
    <property type="match status" value="1"/>
</dbReference>
<gene>
    <name evidence="3" type="ORF">BDN70DRAFT_924317</name>
</gene>
<evidence type="ECO:0000256" key="1">
    <source>
        <dbReference type="SAM" id="MobiDB-lite"/>
    </source>
</evidence>
<organism evidence="3 4">
    <name type="scientific">Pholiota conissans</name>
    <dbReference type="NCBI Taxonomy" id="109636"/>
    <lineage>
        <taxon>Eukaryota</taxon>
        <taxon>Fungi</taxon>
        <taxon>Dikarya</taxon>
        <taxon>Basidiomycota</taxon>
        <taxon>Agaricomycotina</taxon>
        <taxon>Agaricomycetes</taxon>
        <taxon>Agaricomycetidae</taxon>
        <taxon>Agaricales</taxon>
        <taxon>Agaricineae</taxon>
        <taxon>Strophariaceae</taxon>
        <taxon>Pholiota</taxon>
    </lineage>
</organism>
<dbReference type="GO" id="GO:0008832">
    <property type="term" value="F:dGTPase activity"/>
    <property type="evidence" value="ECO:0007669"/>
    <property type="project" value="TreeGrafter"/>
</dbReference>
<dbReference type="PANTHER" id="PTHR11373">
    <property type="entry name" value="DEOXYNUCLEOSIDE TRIPHOSPHATE TRIPHOSPHOHYDROLASE"/>
    <property type="match status" value="1"/>
</dbReference>
<evidence type="ECO:0000313" key="3">
    <source>
        <dbReference type="EMBL" id="KAF9474925.1"/>
    </source>
</evidence>
<dbReference type="Gene3D" id="3.30.70.2760">
    <property type="match status" value="1"/>
</dbReference>
<proteinExistence type="predicted"/>
<feature type="region of interest" description="Disordered" evidence="1">
    <location>
        <begin position="546"/>
        <end position="590"/>
    </location>
</feature>
<dbReference type="InterPro" id="IPR050135">
    <property type="entry name" value="dGTPase-like"/>
</dbReference>
<evidence type="ECO:0000259" key="2">
    <source>
        <dbReference type="SMART" id="SM00471"/>
    </source>
</evidence>
<sequence>MSNFEDIDDQRDSADDIAHVTHRHIKDPIHNYIPISPTLARFIDTKQFQRLRNIKQLGTTQYVWPGGSHTRFEHSLGVAHLARTMATHLQKSQRELGITDRDVDCVEIAGLCHDLGHGPWSHVWDGIFIPIALAGTGKTWKHEDGSEMMFDYLVRDNNIPISLKDQEFVKALIAGDHSRVPDEKPFLFDIVANKRNGLDVDKFDYIHRDSHMIGEPIHLSLARFVTSARVINNEICYAIKDANNIYEMGQTRFKLHKIFYNHKTATAIEYMIIDALIAAEPVLKIAEDVFKPERFLHLTDHIMSRIEASQEPELAESRAIFDRIHSRDLYKCVDYKVIDWPLRGLFRKHVKPEHIIAAIQGSAEYPISAIEGYDALLASPEAKKLEKADVIVAFSTMHYGMKEKNVLDFVKFYSKSKPNESMKAERGVYSNLMPTYFGEDLLRVYTKKPEYAALVQAGYRAILAKLERDSGGDAPPTLATAGIISSVRLDEAKQSQDPVPTLTPPAHAAETPSTPKAQGSIRDAALLFFAGSKTVAATTPFSNNSFTTVIPSAVPASPTRSVKKGGAGAGGKKRHLDDGVSGDGPLKKRR</sequence>
<accession>A0A9P6CVN0</accession>
<dbReference type="CDD" id="cd00077">
    <property type="entry name" value="HDc"/>
    <property type="match status" value="1"/>
</dbReference>
<dbReference type="Gene3D" id="1.10.3210.10">
    <property type="entry name" value="Hypothetical protein af1432"/>
    <property type="match status" value="1"/>
</dbReference>
<reference evidence="3" key="1">
    <citation type="submission" date="2020-11" db="EMBL/GenBank/DDBJ databases">
        <authorList>
            <consortium name="DOE Joint Genome Institute"/>
            <person name="Ahrendt S."/>
            <person name="Riley R."/>
            <person name="Andreopoulos W."/>
            <person name="Labutti K."/>
            <person name="Pangilinan J."/>
            <person name="Ruiz-Duenas F.J."/>
            <person name="Barrasa J.M."/>
            <person name="Sanchez-Garcia M."/>
            <person name="Camarero S."/>
            <person name="Miyauchi S."/>
            <person name="Serrano A."/>
            <person name="Linde D."/>
            <person name="Babiker R."/>
            <person name="Drula E."/>
            <person name="Ayuso-Fernandez I."/>
            <person name="Pacheco R."/>
            <person name="Padilla G."/>
            <person name="Ferreira P."/>
            <person name="Barriuso J."/>
            <person name="Kellner H."/>
            <person name="Castanera R."/>
            <person name="Alfaro M."/>
            <person name="Ramirez L."/>
            <person name="Pisabarro A.G."/>
            <person name="Kuo A."/>
            <person name="Tritt A."/>
            <person name="Lipzen A."/>
            <person name="He G."/>
            <person name="Yan M."/>
            <person name="Ng V."/>
            <person name="Cullen D."/>
            <person name="Martin F."/>
            <person name="Rosso M.-N."/>
            <person name="Henrissat B."/>
            <person name="Hibbett D."/>
            <person name="Martinez A.T."/>
            <person name="Grigoriev I.V."/>
        </authorList>
    </citation>
    <scope>NUCLEOTIDE SEQUENCE</scope>
    <source>
        <strain evidence="3">CIRM-BRFM 674</strain>
    </source>
</reference>
<dbReference type="EMBL" id="MU155355">
    <property type="protein sequence ID" value="KAF9474925.1"/>
    <property type="molecule type" value="Genomic_DNA"/>
</dbReference>
<comment type="caution">
    <text evidence="3">The sequence shown here is derived from an EMBL/GenBank/DDBJ whole genome shotgun (WGS) entry which is preliminary data.</text>
</comment>
<feature type="domain" description="HD/PDEase" evidence="2">
    <location>
        <begin position="67"/>
        <end position="403"/>
    </location>
</feature>
<dbReference type="GO" id="GO:0006203">
    <property type="term" value="P:dGTP catabolic process"/>
    <property type="evidence" value="ECO:0007669"/>
    <property type="project" value="TreeGrafter"/>
</dbReference>
<dbReference type="InterPro" id="IPR006674">
    <property type="entry name" value="HD_domain"/>
</dbReference>
<dbReference type="InterPro" id="IPR003607">
    <property type="entry name" value="HD/PDEase_dom"/>
</dbReference>
<dbReference type="AlphaFoldDB" id="A0A9P6CVN0"/>
<dbReference type="PANTHER" id="PTHR11373:SF4">
    <property type="entry name" value="DEOXYNUCLEOSIDE TRIPHOSPHATE TRIPHOSPHOHYDROLASE SAMHD1"/>
    <property type="match status" value="1"/>
</dbReference>
<dbReference type="SUPFAM" id="SSF109604">
    <property type="entry name" value="HD-domain/PDEase-like"/>
    <property type="match status" value="1"/>
</dbReference>
<protein>
    <submittedName>
        <fullName evidence="3">HD-domain/PDEase-like protein</fullName>
    </submittedName>
</protein>